<dbReference type="Gramene" id="OB02G24040.1">
    <property type="protein sequence ID" value="OB02G24040.1"/>
    <property type="gene ID" value="OB02G24040"/>
</dbReference>
<dbReference type="Gene3D" id="3.30.420.10">
    <property type="entry name" value="Ribonuclease H-like superfamily/Ribonuclease H"/>
    <property type="match status" value="1"/>
</dbReference>
<evidence type="ECO:0000313" key="1">
    <source>
        <dbReference type="EnsemblPlants" id="OB02G24040.1"/>
    </source>
</evidence>
<accession>J3LCN7</accession>
<name>J3LCN7_ORYBR</name>
<organism evidence="1">
    <name type="scientific">Oryza brachyantha</name>
    <name type="common">malo sina</name>
    <dbReference type="NCBI Taxonomy" id="4533"/>
    <lineage>
        <taxon>Eukaryota</taxon>
        <taxon>Viridiplantae</taxon>
        <taxon>Streptophyta</taxon>
        <taxon>Embryophyta</taxon>
        <taxon>Tracheophyta</taxon>
        <taxon>Spermatophyta</taxon>
        <taxon>Magnoliopsida</taxon>
        <taxon>Liliopsida</taxon>
        <taxon>Poales</taxon>
        <taxon>Poaceae</taxon>
        <taxon>BOP clade</taxon>
        <taxon>Oryzoideae</taxon>
        <taxon>Oryzeae</taxon>
        <taxon>Oryzinae</taxon>
        <taxon>Oryza</taxon>
    </lineage>
</organism>
<dbReference type="GO" id="GO:0003676">
    <property type="term" value="F:nucleic acid binding"/>
    <property type="evidence" value="ECO:0007669"/>
    <property type="project" value="InterPro"/>
</dbReference>
<dbReference type="InterPro" id="IPR012337">
    <property type="entry name" value="RNaseH-like_sf"/>
</dbReference>
<dbReference type="HOGENOM" id="CLU_2561997_0_0_1"/>
<dbReference type="InterPro" id="IPR036397">
    <property type="entry name" value="RNaseH_sf"/>
</dbReference>
<dbReference type="EnsemblPlants" id="OB02G24040.1">
    <property type="protein sequence ID" value="OB02G24040.1"/>
    <property type="gene ID" value="OB02G24040"/>
</dbReference>
<dbReference type="AlphaFoldDB" id="J3LCN7"/>
<protein>
    <submittedName>
        <fullName evidence="1">Uncharacterized protein</fullName>
    </submittedName>
</protein>
<dbReference type="SUPFAM" id="SSF53098">
    <property type="entry name" value="Ribonuclease H-like"/>
    <property type="match status" value="1"/>
</dbReference>
<evidence type="ECO:0000313" key="2">
    <source>
        <dbReference type="Proteomes" id="UP000006038"/>
    </source>
</evidence>
<sequence>MAIKLCLASPAHPESIGQVKRPNPEILKALKIKLKKHGDSWTEELQAVLWANRTTPSCPPIKANFGLTSGHNDQPGYTKRQC</sequence>
<keyword evidence="2" id="KW-1185">Reference proteome</keyword>
<reference evidence="1" key="1">
    <citation type="submission" date="2013-04" db="UniProtKB">
        <authorList>
            <consortium name="EnsemblPlants"/>
        </authorList>
    </citation>
    <scope>IDENTIFICATION</scope>
</reference>
<dbReference type="Proteomes" id="UP000006038">
    <property type="component" value="Unassembled WGS sequence"/>
</dbReference>
<proteinExistence type="predicted"/>